<reference evidence="3" key="3">
    <citation type="submission" date="2025-09" db="UniProtKB">
        <authorList>
            <consortium name="Ensembl"/>
        </authorList>
    </citation>
    <scope>IDENTIFICATION</scope>
</reference>
<organism evidence="3 4">
    <name type="scientific">Pygocentrus nattereri</name>
    <name type="common">Red-bellied piranha</name>
    <dbReference type="NCBI Taxonomy" id="42514"/>
    <lineage>
        <taxon>Eukaryota</taxon>
        <taxon>Metazoa</taxon>
        <taxon>Chordata</taxon>
        <taxon>Craniata</taxon>
        <taxon>Vertebrata</taxon>
        <taxon>Euteleostomi</taxon>
        <taxon>Actinopterygii</taxon>
        <taxon>Neopterygii</taxon>
        <taxon>Teleostei</taxon>
        <taxon>Ostariophysi</taxon>
        <taxon>Characiformes</taxon>
        <taxon>Characoidei</taxon>
        <taxon>Pygocentrus</taxon>
    </lineage>
</organism>
<dbReference type="InterPro" id="IPR013783">
    <property type="entry name" value="Ig-like_fold"/>
</dbReference>
<name>A0AAR2LHP9_PYGNA</name>
<dbReference type="Proteomes" id="UP001501920">
    <property type="component" value="Chromosome 17"/>
</dbReference>
<evidence type="ECO:0000313" key="3">
    <source>
        <dbReference type="Ensembl" id="ENSPNAP00000074177.1"/>
    </source>
</evidence>
<dbReference type="InterPro" id="IPR007110">
    <property type="entry name" value="Ig-like_dom"/>
</dbReference>
<reference evidence="3" key="2">
    <citation type="submission" date="2025-08" db="UniProtKB">
        <authorList>
            <consortium name="Ensembl"/>
        </authorList>
    </citation>
    <scope>IDENTIFICATION</scope>
</reference>
<evidence type="ECO:0000259" key="2">
    <source>
        <dbReference type="PROSITE" id="PS50835"/>
    </source>
</evidence>
<dbReference type="PANTHER" id="PTHR46484">
    <property type="entry name" value="SI:CH211-171H4.5-RELATED"/>
    <property type="match status" value="1"/>
</dbReference>
<keyword evidence="1" id="KW-0732">Signal</keyword>
<dbReference type="SUPFAM" id="SSF48726">
    <property type="entry name" value="Immunoglobulin"/>
    <property type="match status" value="2"/>
</dbReference>
<dbReference type="GeneTree" id="ENSGT01150000286924"/>
<feature type="signal peptide" evidence="1">
    <location>
        <begin position="1"/>
        <end position="25"/>
    </location>
</feature>
<gene>
    <name evidence="3" type="primary">HAVCR1</name>
</gene>
<dbReference type="Ensembl" id="ENSPNAT00000086983.1">
    <property type="protein sequence ID" value="ENSPNAP00000074177.1"/>
    <property type="gene ID" value="ENSPNAG00000035639.1"/>
</dbReference>
<dbReference type="AlphaFoldDB" id="A0AAR2LHP9"/>
<dbReference type="Gene3D" id="2.60.40.10">
    <property type="entry name" value="Immunoglobulins"/>
    <property type="match status" value="2"/>
</dbReference>
<sequence>MDNEHRNKVIMLCLIGVWLFPQANVVSRISALTRSCVVIPCTFQIGDVPVTRLRGLWYTNNGEYVYHTGQTNVLDNFKGRTKLLGDTNEQNCTLEIDDVQAHDNGPFCFHAEKGSDKYRFNHSCVFIVMKATPDKPVISDLPEELEPGKRYTISCSVTHTCPSHPPTITWSIPTVKKVVSHTETSGGRWKTTSTVTYVPTGYEKEEDLICTASFWRGKKQEHSVELPLKSEYVKQQCNAVMVHLKLTSCFNSILMKCHFLSLTTKLLFECFNYATRKLLYIQLFENINVIFLYIA</sequence>
<feature type="domain" description="Ig-like" evidence="2">
    <location>
        <begin position="136"/>
        <end position="227"/>
    </location>
</feature>
<dbReference type="PANTHER" id="PTHR46484:SF7">
    <property type="entry name" value="MYELIN-ASSOCIATED GLYCOPROTEIN-LIKE-RELATED"/>
    <property type="match status" value="1"/>
</dbReference>
<protein>
    <recommendedName>
        <fullName evidence="2">Ig-like domain-containing protein</fullName>
    </recommendedName>
</protein>
<dbReference type="PROSITE" id="PS50835">
    <property type="entry name" value="IG_LIKE"/>
    <property type="match status" value="1"/>
</dbReference>
<proteinExistence type="predicted"/>
<evidence type="ECO:0000313" key="4">
    <source>
        <dbReference type="Proteomes" id="UP001501920"/>
    </source>
</evidence>
<keyword evidence="4" id="KW-1185">Reference proteome</keyword>
<accession>A0AAR2LHP9</accession>
<reference evidence="3 4" key="1">
    <citation type="submission" date="2020-10" db="EMBL/GenBank/DDBJ databases">
        <title>Pygocentrus nattereri (red-bellied piranha) genome, fPygNat1, primary haplotype.</title>
        <authorList>
            <person name="Myers G."/>
            <person name="Meyer A."/>
            <person name="Karagic N."/>
            <person name="Pippel M."/>
            <person name="Winkler S."/>
            <person name="Tracey A."/>
            <person name="Wood J."/>
            <person name="Formenti G."/>
            <person name="Howe K."/>
            <person name="Fedrigo O."/>
            <person name="Jarvis E.D."/>
        </authorList>
    </citation>
    <scope>NUCLEOTIDE SEQUENCE [LARGE SCALE GENOMIC DNA]</scope>
</reference>
<dbReference type="InterPro" id="IPR036179">
    <property type="entry name" value="Ig-like_dom_sf"/>
</dbReference>
<evidence type="ECO:0000256" key="1">
    <source>
        <dbReference type="SAM" id="SignalP"/>
    </source>
</evidence>
<feature type="chain" id="PRO_5043669615" description="Ig-like domain-containing protein" evidence="1">
    <location>
        <begin position="26"/>
        <end position="295"/>
    </location>
</feature>